<proteinExistence type="predicted"/>
<feature type="signal peptide" evidence="1">
    <location>
        <begin position="1"/>
        <end position="20"/>
    </location>
</feature>
<keyword evidence="1" id="KW-0732">Signal</keyword>
<evidence type="ECO:0000313" key="3">
    <source>
        <dbReference type="EMBL" id="TDQ16385.1"/>
    </source>
</evidence>
<dbReference type="SMART" id="SM01235">
    <property type="entry name" value="Haem_bd"/>
    <property type="match status" value="1"/>
</dbReference>
<reference evidence="3 4" key="1">
    <citation type="submission" date="2019-03" db="EMBL/GenBank/DDBJ databases">
        <title>Genomic Encyclopedia of Type Strains, Phase III (KMG-III): the genomes of soil and plant-associated and newly described type strains.</title>
        <authorList>
            <person name="Whitman W."/>
        </authorList>
    </citation>
    <scope>NUCLEOTIDE SEQUENCE [LARGE SCALE GENOMIC DNA]</scope>
    <source>
        <strain evidence="3 4">CECT 8446</strain>
    </source>
</reference>
<accession>A0A4R6T4L2</accession>
<dbReference type="Proteomes" id="UP000294535">
    <property type="component" value="Unassembled WGS sequence"/>
</dbReference>
<organism evidence="3 4">
    <name type="scientific">Algoriphagus boseongensis</name>
    <dbReference type="NCBI Taxonomy" id="1442587"/>
    <lineage>
        <taxon>Bacteria</taxon>
        <taxon>Pseudomonadati</taxon>
        <taxon>Bacteroidota</taxon>
        <taxon>Cytophagia</taxon>
        <taxon>Cytophagales</taxon>
        <taxon>Cyclobacteriaceae</taxon>
        <taxon>Algoriphagus</taxon>
    </lineage>
</organism>
<name>A0A4R6T4L2_9BACT</name>
<comment type="caution">
    <text evidence="3">The sequence shown here is derived from an EMBL/GenBank/DDBJ whole genome shotgun (WGS) entry which is preliminary data.</text>
</comment>
<dbReference type="SUPFAM" id="SSF46626">
    <property type="entry name" value="Cytochrome c"/>
    <property type="match status" value="1"/>
</dbReference>
<dbReference type="Gene3D" id="1.10.760.10">
    <property type="entry name" value="Cytochrome c-like domain"/>
    <property type="match status" value="1"/>
</dbReference>
<dbReference type="RefSeq" id="WP_133556280.1">
    <property type="nucleotide sequence ID" value="NZ_SNYF01000007.1"/>
</dbReference>
<dbReference type="InterPro" id="IPR036909">
    <property type="entry name" value="Cyt_c-like_dom_sf"/>
</dbReference>
<protein>
    <submittedName>
        <fullName evidence="3">Heme-binding protein</fullName>
    </submittedName>
</protein>
<dbReference type="Pfam" id="PF14376">
    <property type="entry name" value="Haem_bd"/>
    <property type="match status" value="1"/>
</dbReference>
<dbReference type="OrthoDB" id="1123086at2"/>
<evidence type="ECO:0000313" key="4">
    <source>
        <dbReference type="Proteomes" id="UP000294535"/>
    </source>
</evidence>
<dbReference type="InterPro" id="IPR025992">
    <property type="entry name" value="Haem-bd"/>
</dbReference>
<gene>
    <name evidence="3" type="ORF">DFQ04_2503</name>
</gene>
<feature type="chain" id="PRO_5020240334" evidence="1">
    <location>
        <begin position="21"/>
        <end position="131"/>
    </location>
</feature>
<sequence>MKKLSLLPVAAIVAVLFFQAIPKSESNDHPILNPEAPALPADVKAIVQQKCYGCHNAESKNEKGKAKLDWDALEAAKKSKALATMGKITEELEEGAMPPARFLESNPDKKLTAEETATLMAWSTGKKKKSE</sequence>
<evidence type="ECO:0000259" key="2">
    <source>
        <dbReference type="SMART" id="SM01235"/>
    </source>
</evidence>
<dbReference type="GO" id="GO:0020037">
    <property type="term" value="F:heme binding"/>
    <property type="evidence" value="ECO:0007669"/>
    <property type="project" value="InterPro"/>
</dbReference>
<evidence type="ECO:0000256" key="1">
    <source>
        <dbReference type="SAM" id="SignalP"/>
    </source>
</evidence>
<dbReference type="GO" id="GO:0009055">
    <property type="term" value="F:electron transfer activity"/>
    <property type="evidence" value="ECO:0007669"/>
    <property type="project" value="InterPro"/>
</dbReference>
<feature type="domain" description="Haem-binding" evidence="2">
    <location>
        <begin position="12"/>
        <end position="127"/>
    </location>
</feature>
<dbReference type="EMBL" id="SNYF01000007">
    <property type="protein sequence ID" value="TDQ16385.1"/>
    <property type="molecule type" value="Genomic_DNA"/>
</dbReference>
<keyword evidence="4" id="KW-1185">Reference proteome</keyword>
<dbReference type="AlphaFoldDB" id="A0A4R6T4L2"/>